<dbReference type="EMBL" id="JADNYJ010000139">
    <property type="protein sequence ID" value="KAF8880585.1"/>
    <property type="molecule type" value="Genomic_DNA"/>
</dbReference>
<dbReference type="Proteomes" id="UP000724874">
    <property type="component" value="Unassembled WGS sequence"/>
</dbReference>
<sequence length="229" mass="26077">MPHHLLMSTSEQTVNVHDTITQEELVSRRFALPDELKPPRKNQMHLRVRHGYKATEKLFPMDNVPLGLRTLRAGRFLQPPMVCYGWAPSIEQLVDIADSKGFLGATTRNKDVRAFSRINLGDTQHLLQHAVRDDLGISTIIPEVRTILPKSNNCELVISLWTIGMMHGIVHPRMTRQNSGYLGLEESPKWYLDYQEGKASRPRVAREYGIITYRGVNEGGCPRCKIQPL</sequence>
<organism evidence="1 2">
    <name type="scientific">Gymnopilus junonius</name>
    <name type="common">Spectacular rustgill mushroom</name>
    <name type="synonym">Gymnopilus spectabilis subsp. junonius</name>
    <dbReference type="NCBI Taxonomy" id="109634"/>
    <lineage>
        <taxon>Eukaryota</taxon>
        <taxon>Fungi</taxon>
        <taxon>Dikarya</taxon>
        <taxon>Basidiomycota</taxon>
        <taxon>Agaricomycotina</taxon>
        <taxon>Agaricomycetes</taxon>
        <taxon>Agaricomycetidae</taxon>
        <taxon>Agaricales</taxon>
        <taxon>Agaricineae</taxon>
        <taxon>Hymenogastraceae</taxon>
        <taxon>Gymnopilus</taxon>
    </lineage>
</organism>
<name>A0A9P5TIK4_GYMJU</name>
<evidence type="ECO:0000313" key="1">
    <source>
        <dbReference type="EMBL" id="KAF8880585.1"/>
    </source>
</evidence>
<gene>
    <name evidence="1" type="ORF">CPB84DRAFT_1792430</name>
</gene>
<reference evidence="1" key="1">
    <citation type="submission" date="2020-11" db="EMBL/GenBank/DDBJ databases">
        <authorList>
            <consortium name="DOE Joint Genome Institute"/>
            <person name="Ahrendt S."/>
            <person name="Riley R."/>
            <person name="Andreopoulos W."/>
            <person name="LaButti K."/>
            <person name="Pangilinan J."/>
            <person name="Ruiz-duenas F.J."/>
            <person name="Barrasa J.M."/>
            <person name="Sanchez-Garcia M."/>
            <person name="Camarero S."/>
            <person name="Miyauchi S."/>
            <person name="Serrano A."/>
            <person name="Linde D."/>
            <person name="Babiker R."/>
            <person name="Drula E."/>
            <person name="Ayuso-Fernandez I."/>
            <person name="Pacheco R."/>
            <person name="Padilla G."/>
            <person name="Ferreira P."/>
            <person name="Barriuso J."/>
            <person name="Kellner H."/>
            <person name="Castanera R."/>
            <person name="Alfaro M."/>
            <person name="Ramirez L."/>
            <person name="Pisabarro A.G."/>
            <person name="Kuo A."/>
            <person name="Tritt A."/>
            <person name="Lipzen A."/>
            <person name="He G."/>
            <person name="Yan M."/>
            <person name="Ng V."/>
            <person name="Cullen D."/>
            <person name="Martin F."/>
            <person name="Rosso M.-N."/>
            <person name="Henrissat B."/>
            <person name="Hibbett D."/>
            <person name="Martinez A.T."/>
            <person name="Grigoriev I.V."/>
        </authorList>
    </citation>
    <scope>NUCLEOTIDE SEQUENCE</scope>
    <source>
        <strain evidence="1">AH 44721</strain>
    </source>
</reference>
<evidence type="ECO:0000313" key="2">
    <source>
        <dbReference type="Proteomes" id="UP000724874"/>
    </source>
</evidence>
<comment type="caution">
    <text evidence="1">The sequence shown here is derived from an EMBL/GenBank/DDBJ whole genome shotgun (WGS) entry which is preliminary data.</text>
</comment>
<protein>
    <submittedName>
        <fullName evidence="1">Uncharacterized protein</fullName>
    </submittedName>
</protein>
<keyword evidence="2" id="KW-1185">Reference proteome</keyword>
<dbReference type="OrthoDB" id="2996761at2759"/>
<dbReference type="AlphaFoldDB" id="A0A9P5TIK4"/>
<accession>A0A9P5TIK4</accession>
<proteinExistence type="predicted"/>